<dbReference type="AlphaFoldDB" id="A0A5B7JGI8"/>
<keyword evidence="2" id="KW-1185">Reference proteome</keyword>
<gene>
    <name evidence="1" type="ORF">E2C01_088835</name>
</gene>
<comment type="caution">
    <text evidence="1">The sequence shown here is derived from an EMBL/GenBank/DDBJ whole genome shotgun (WGS) entry which is preliminary data.</text>
</comment>
<proteinExistence type="predicted"/>
<organism evidence="1 2">
    <name type="scientific">Portunus trituberculatus</name>
    <name type="common">Swimming crab</name>
    <name type="synonym">Neptunus trituberculatus</name>
    <dbReference type="NCBI Taxonomy" id="210409"/>
    <lineage>
        <taxon>Eukaryota</taxon>
        <taxon>Metazoa</taxon>
        <taxon>Ecdysozoa</taxon>
        <taxon>Arthropoda</taxon>
        <taxon>Crustacea</taxon>
        <taxon>Multicrustacea</taxon>
        <taxon>Malacostraca</taxon>
        <taxon>Eumalacostraca</taxon>
        <taxon>Eucarida</taxon>
        <taxon>Decapoda</taxon>
        <taxon>Pleocyemata</taxon>
        <taxon>Brachyura</taxon>
        <taxon>Eubrachyura</taxon>
        <taxon>Portunoidea</taxon>
        <taxon>Portunidae</taxon>
        <taxon>Portuninae</taxon>
        <taxon>Portunus</taxon>
    </lineage>
</organism>
<accession>A0A5B7JGI8</accession>
<sequence length="61" mass="7063">MIYLHHHHHHYYSLSTLPIDTFLTTTITIASQPASQPARARHHRSQLHPAYFKAAGYKLVE</sequence>
<dbReference type="EMBL" id="VSRR010095765">
    <property type="protein sequence ID" value="MPC93695.1"/>
    <property type="molecule type" value="Genomic_DNA"/>
</dbReference>
<name>A0A5B7JGI8_PORTR</name>
<evidence type="ECO:0000313" key="2">
    <source>
        <dbReference type="Proteomes" id="UP000324222"/>
    </source>
</evidence>
<dbReference type="Proteomes" id="UP000324222">
    <property type="component" value="Unassembled WGS sequence"/>
</dbReference>
<reference evidence="1 2" key="1">
    <citation type="submission" date="2019-05" db="EMBL/GenBank/DDBJ databases">
        <title>Another draft genome of Portunus trituberculatus and its Hox gene families provides insights of decapod evolution.</title>
        <authorList>
            <person name="Jeong J.-H."/>
            <person name="Song I."/>
            <person name="Kim S."/>
            <person name="Choi T."/>
            <person name="Kim D."/>
            <person name="Ryu S."/>
            <person name="Kim W."/>
        </authorList>
    </citation>
    <scope>NUCLEOTIDE SEQUENCE [LARGE SCALE GENOMIC DNA]</scope>
    <source>
        <tissue evidence="1">Muscle</tissue>
    </source>
</reference>
<protein>
    <submittedName>
        <fullName evidence="1">Uncharacterized protein</fullName>
    </submittedName>
</protein>
<evidence type="ECO:0000313" key="1">
    <source>
        <dbReference type="EMBL" id="MPC93695.1"/>
    </source>
</evidence>